<evidence type="ECO:0000313" key="2">
    <source>
        <dbReference type="EMBL" id="MBG6139837.1"/>
    </source>
</evidence>
<protein>
    <submittedName>
        <fullName evidence="2">Uncharacterized protein</fullName>
    </submittedName>
</protein>
<keyword evidence="1" id="KW-0472">Membrane</keyword>
<keyword evidence="1" id="KW-0812">Transmembrane</keyword>
<name>A0A8J7GMP7_9ACTN</name>
<evidence type="ECO:0000313" key="3">
    <source>
        <dbReference type="Proteomes" id="UP000622552"/>
    </source>
</evidence>
<dbReference type="AlphaFoldDB" id="A0A8J7GMP7"/>
<keyword evidence="1" id="KW-1133">Transmembrane helix</keyword>
<proteinExistence type="predicted"/>
<reference evidence="2" key="1">
    <citation type="submission" date="2020-11" db="EMBL/GenBank/DDBJ databases">
        <title>Sequencing the genomes of 1000 actinobacteria strains.</title>
        <authorList>
            <person name="Klenk H.-P."/>
        </authorList>
    </citation>
    <scope>NUCLEOTIDE SEQUENCE</scope>
    <source>
        <strain evidence="2">DSM 45356</strain>
    </source>
</reference>
<comment type="caution">
    <text evidence="2">The sequence shown here is derived from an EMBL/GenBank/DDBJ whole genome shotgun (WGS) entry which is preliminary data.</text>
</comment>
<dbReference type="EMBL" id="JADOUF010000001">
    <property type="protein sequence ID" value="MBG6139837.1"/>
    <property type="molecule type" value="Genomic_DNA"/>
</dbReference>
<feature type="transmembrane region" description="Helical" evidence="1">
    <location>
        <begin position="20"/>
        <end position="41"/>
    </location>
</feature>
<evidence type="ECO:0000256" key="1">
    <source>
        <dbReference type="SAM" id="Phobius"/>
    </source>
</evidence>
<sequence>MMPYPRPGRPHFREPHPVRLPALAAGAGAAAVWFLLFAFVWGGAVGYAWLTILAGVVAALAAGLLALRGDRGVAVGIALVAGFALAAAGVVLTTYWVRGDWLLW</sequence>
<feature type="transmembrane region" description="Helical" evidence="1">
    <location>
        <begin position="74"/>
        <end position="97"/>
    </location>
</feature>
<feature type="transmembrane region" description="Helical" evidence="1">
    <location>
        <begin position="47"/>
        <end position="67"/>
    </location>
</feature>
<organism evidence="2 3">
    <name type="scientific">Longispora fulva</name>
    <dbReference type="NCBI Taxonomy" id="619741"/>
    <lineage>
        <taxon>Bacteria</taxon>
        <taxon>Bacillati</taxon>
        <taxon>Actinomycetota</taxon>
        <taxon>Actinomycetes</taxon>
        <taxon>Micromonosporales</taxon>
        <taxon>Micromonosporaceae</taxon>
        <taxon>Longispora</taxon>
    </lineage>
</organism>
<gene>
    <name evidence="2" type="ORF">IW245_006031</name>
</gene>
<keyword evidence="3" id="KW-1185">Reference proteome</keyword>
<accession>A0A8J7GMP7</accession>
<dbReference type="RefSeq" id="WP_197006451.1">
    <property type="nucleotide sequence ID" value="NZ_BONS01000006.1"/>
</dbReference>
<dbReference type="Proteomes" id="UP000622552">
    <property type="component" value="Unassembled WGS sequence"/>
</dbReference>